<feature type="region of interest" description="Disordered" evidence="1">
    <location>
        <begin position="127"/>
        <end position="192"/>
    </location>
</feature>
<protein>
    <submittedName>
        <fullName evidence="2">Uncharacterized protein</fullName>
    </submittedName>
</protein>
<feature type="compositionally biased region" description="Basic residues" evidence="1">
    <location>
        <begin position="177"/>
        <end position="191"/>
    </location>
</feature>
<comment type="caution">
    <text evidence="2">The sequence shown here is derived from an EMBL/GenBank/DDBJ whole genome shotgun (WGS) entry which is preliminary data.</text>
</comment>
<reference evidence="2 3" key="1">
    <citation type="submission" date="2020-07" db="EMBL/GenBank/DDBJ databases">
        <title>Comparative genomics of pyrophilous fungi reveals a link between fire events and developmental genes.</title>
        <authorList>
            <consortium name="DOE Joint Genome Institute"/>
            <person name="Steindorff A.S."/>
            <person name="Carver A."/>
            <person name="Calhoun S."/>
            <person name="Stillman K."/>
            <person name="Liu H."/>
            <person name="Lipzen A."/>
            <person name="Pangilinan J."/>
            <person name="Labutti K."/>
            <person name="Bruns T.D."/>
            <person name="Grigoriev I.V."/>
        </authorList>
    </citation>
    <scope>NUCLEOTIDE SEQUENCE [LARGE SCALE GENOMIC DNA]</scope>
    <source>
        <strain evidence="2 3">CBS 144469</strain>
    </source>
</reference>
<keyword evidence="3" id="KW-1185">Reference proteome</keyword>
<proteinExistence type="predicted"/>
<sequence length="277" mass="31352">MATPIVLLCRTQLGGNQGPLFLLFGSEVVWPLFACPNKGVCSEHSGAPPRPRRDRRVCPFPCRRRSARSSGRRRLQAREAREHRAGASRSLICTERAGIANTVSRPPDIYFARHLRLSAPRALIPTKENTFGNRPASDAQTQDQQTANGWVRSLHPSPVRTRNRTQTTHYAPACNRPKVRPTGRRAAKQRRLPTTAPMRPRAIRRPPYVLHQLRARNLRLRLDRRIDYELERVAGASPGLARIPRLHLRRRIDYMATRLGALSGFALTPRMLSPASR</sequence>
<gene>
    <name evidence="2" type="ORF">DFP72DRAFT_222610</name>
</gene>
<dbReference type="AlphaFoldDB" id="A0A8H6M6K7"/>
<accession>A0A8H6M6K7</accession>
<name>A0A8H6M6K7_9AGAR</name>
<evidence type="ECO:0000313" key="3">
    <source>
        <dbReference type="Proteomes" id="UP000521943"/>
    </source>
</evidence>
<dbReference type="EMBL" id="JACGCI010000021">
    <property type="protein sequence ID" value="KAF6757698.1"/>
    <property type="molecule type" value="Genomic_DNA"/>
</dbReference>
<organism evidence="2 3">
    <name type="scientific">Ephemerocybe angulata</name>
    <dbReference type="NCBI Taxonomy" id="980116"/>
    <lineage>
        <taxon>Eukaryota</taxon>
        <taxon>Fungi</taxon>
        <taxon>Dikarya</taxon>
        <taxon>Basidiomycota</taxon>
        <taxon>Agaricomycotina</taxon>
        <taxon>Agaricomycetes</taxon>
        <taxon>Agaricomycetidae</taxon>
        <taxon>Agaricales</taxon>
        <taxon>Agaricineae</taxon>
        <taxon>Psathyrellaceae</taxon>
        <taxon>Ephemerocybe</taxon>
    </lineage>
</organism>
<feature type="compositionally biased region" description="Low complexity" evidence="1">
    <location>
        <begin position="138"/>
        <end position="147"/>
    </location>
</feature>
<dbReference type="Proteomes" id="UP000521943">
    <property type="component" value="Unassembled WGS sequence"/>
</dbReference>
<evidence type="ECO:0000256" key="1">
    <source>
        <dbReference type="SAM" id="MobiDB-lite"/>
    </source>
</evidence>
<evidence type="ECO:0000313" key="2">
    <source>
        <dbReference type="EMBL" id="KAF6757698.1"/>
    </source>
</evidence>